<dbReference type="EMBL" id="BMAC01000920">
    <property type="protein sequence ID" value="GFQ04247.1"/>
    <property type="molecule type" value="Genomic_DNA"/>
</dbReference>
<dbReference type="AlphaFoldDB" id="A0A830CYC5"/>
<feature type="binding site" description="axial binding residue" evidence="17">
    <location>
        <position position="194"/>
    </location>
    <ligand>
        <name>heme b</name>
        <dbReference type="ChEBI" id="CHEBI:60344"/>
    </ligand>
    <ligandPart>
        <name>Fe</name>
        <dbReference type="ChEBI" id="CHEBI:18248"/>
    </ligandPart>
</feature>
<dbReference type="SUPFAM" id="SSF48113">
    <property type="entry name" value="Heme-dependent peroxidases"/>
    <property type="match status" value="1"/>
</dbReference>
<evidence type="ECO:0000256" key="6">
    <source>
        <dbReference type="ARBA" id="ARBA00022559"/>
    </source>
</evidence>
<feature type="disulfide bond" evidence="19">
    <location>
        <begin position="125"/>
        <end position="320"/>
    </location>
</feature>
<comment type="cofactor">
    <cofactor evidence="17 20">
        <name>Ca(2+)</name>
        <dbReference type="ChEBI" id="CHEBI:29108"/>
    </cofactor>
    <text evidence="17 20">Binds 2 calcium ions per subunit.</text>
</comment>
<evidence type="ECO:0000256" key="2">
    <source>
        <dbReference type="ARBA" id="ARBA00002322"/>
    </source>
</evidence>
<feature type="binding site" evidence="17">
    <location>
        <position position="242"/>
    </location>
    <ligand>
        <name>Ca(2+)</name>
        <dbReference type="ChEBI" id="CHEBI:29108"/>
        <label>2</label>
    </ligand>
</feature>
<feature type="binding site" evidence="17">
    <location>
        <position position="71"/>
    </location>
    <ligand>
        <name>Ca(2+)</name>
        <dbReference type="ChEBI" id="CHEBI:29108"/>
        <label>1</label>
    </ligand>
</feature>
<keyword evidence="20" id="KW-0964">Secreted</keyword>
<keyword evidence="9 20" id="KW-0732">Signal</keyword>
<dbReference type="FunFam" id="1.10.520.10:FF:000009">
    <property type="entry name" value="Peroxidase"/>
    <property type="match status" value="1"/>
</dbReference>
<keyword evidence="8 17" id="KW-0479">Metal-binding</keyword>
<protein>
    <recommendedName>
        <fullName evidence="5 20">Peroxidase</fullName>
        <ecNumber evidence="5 20">1.11.1.7</ecNumber>
    </recommendedName>
</protein>
<evidence type="ECO:0000259" key="21">
    <source>
        <dbReference type="PROSITE" id="PS50873"/>
    </source>
</evidence>
<evidence type="ECO:0000256" key="17">
    <source>
        <dbReference type="PIRSR" id="PIRSR600823-3"/>
    </source>
</evidence>
<dbReference type="InterPro" id="IPR033905">
    <property type="entry name" value="Secretory_peroxidase"/>
</dbReference>
<dbReference type="GO" id="GO:0046872">
    <property type="term" value="F:metal ion binding"/>
    <property type="evidence" value="ECO:0007669"/>
    <property type="project" value="UniProtKB-UniRule"/>
</dbReference>
<dbReference type="GO" id="GO:0042744">
    <property type="term" value="P:hydrogen peroxide catabolic process"/>
    <property type="evidence" value="ECO:0007669"/>
    <property type="project" value="UniProtKB-KW"/>
</dbReference>
<feature type="domain" description="Plant heme peroxidase family profile" evidence="21">
    <location>
        <begin position="29"/>
        <end position="324"/>
    </location>
</feature>
<dbReference type="InterPro" id="IPR000823">
    <property type="entry name" value="Peroxidase_pln"/>
</dbReference>
<dbReference type="PRINTS" id="PR00461">
    <property type="entry name" value="PLPEROXIDASE"/>
</dbReference>
<dbReference type="FunFam" id="1.10.420.10:FF:000006">
    <property type="entry name" value="Peroxidase"/>
    <property type="match status" value="1"/>
</dbReference>
<comment type="catalytic activity">
    <reaction evidence="1 20">
        <text>2 a phenolic donor + H2O2 = 2 a phenolic radical donor + 2 H2O</text>
        <dbReference type="Rhea" id="RHEA:56136"/>
        <dbReference type="ChEBI" id="CHEBI:15377"/>
        <dbReference type="ChEBI" id="CHEBI:16240"/>
        <dbReference type="ChEBI" id="CHEBI:139520"/>
        <dbReference type="ChEBI" id="CHEBI:139521"/>
        <dbReference type="EC" id="1.11.1.7"/>
    </reaction>
</comment>
<feature type="binding site" evidence="17">
    <location>
        <position position="250"/>
    </location>
    <ligand>
        <name>Ca(2+)</name>
        <dbReference type="ChEBI" id="CHEBI:29108"/>
        <label>2</label>
    </ligand>
</feature>
<evidence type="ECO:0000256" key="9">
    <source>
        <dbReference type="ARBA" id="ARBA00022729"/>
    </source>
</evidence>
<dbReference type="Gene3D" id="1.10.420.10">
    <property type="entry name" value="Peroxidase, domain 2"/>
    <property type="match status" value="1"/>
</dbReference>
<feature type="binding site" evidence="16">
    <location>
        <position position="164"/>
    </location>
    <ligand>
        <name>substrate</name>
    </ligand>
</feature>
<evidence type="ECO:0000256" key="1">
    <source>
        <dbReference type="ARBA" id="ARBA00000189"/>
    </source>
</evidence>
<evidence type="ECO:0000256" key="8">
    <source>
        <dbReference type="ARBA" id="ARBA00022723"/>
    </source>
</evidence>
<evidence type="ECO:0000313" key="23">
    <source>
        <dbReference type="Proteomes" id="UP000653305"/>
    </source>
</evidence>
<feature type="disulfide bond" evidence="19">
    <location>
        <begin position="201"/>
        <end position="227"/>
    </location>
</feature>
<keyword evidence="7 20" id="KW-0349">Heme</keyword>
<sequence>MAHSFSCYKVDITLLILIVFISSSSANYKLNPFFYSQSCPQVFDIVRKVVTDAIENEPRMGASLLRLHFHDCFVNGCDGSILLDDHGSFKGEKSAGPNLNSVRGFDVVDNIKTELEGQCPGVVSCADILAIAASESLGGPNWFVGLGRKDALTASQADANKSLPAPTLDLKGLVSKFQKVGLSKQDLIVLSGAHTIGQARCTNFRTRIYNETNIIDSAFAQTLKRNCSKTSGKGDDNSAALDLQTPTVFDNSYYTNLVNKKGLLHSDQQLFNGDMTTVPIVRTYSENPVAFHCDFAKAMVKMGEISPLMGPKQGQIRKNCRKVNE</sequence>
<feature type="binding site" evidence="17">
    <location>
        <position position="76"/>
    </location>
    <ligand>
        <name>Ca(2+)</name>
        <dbReference type="ChEBI" id="CHEBI:29108"/>
        <label>1</label>
    </ligand>
</feature>
<feature type="binding site" evidence="17">
    <location>
        <position position="245"/>
    </location>
    <ligand>
        <name>Ca(2+)</name>
        <dbReference type="ChEBI" id="CHEBI:29108"/>
        <label>2</label>
    </ligand>
</feature>
<gene>
    <name evidence="22" type="ORF">PHJA_002568600</name>
</gene>
<keyword evidence="12 17" id="KW-0408">Iron</keyword>
<accession>A0A830CYC5</accession>
<dbReference type="GO" id="GO:0140825">
    <property type="term" value="F:lactoperoxidase activity"/>
    <property type="evidence" value="ECO:0007669"/>
    <property type="project" value="UniProtKB-EC"/>
</dbReference>
<feature type="binding site" evidence="17">
    <location>
        <position position="92"/>
    </location>
    <ligand>
        <name>Ca(2+)</name>
        <dbReference type="ChEBI" id="CHEBI:29108"/>
        <label>1</label>
    </ligand>
</feature>
<dbReference type="PROSITE" id="PS00436">
    <property type="entry name" value="PEROXIDASE_2"/>
    <property type="match status" value="1"/>
</dbReference>
<feature type="site" description="Transition state stabilizer" evidence="18">
    <location>
        <position position="66"/>
    </location>
</feature>
<dbReference type="PROSITE" id="PS00435">
    <property type="entry name" value="PEROXIDASE_1"/>
    <property type="match status" value="1"/>
</dbReference>
<dbReference type="GO" id="GO:0006979">
    <property type="term" value="P:response to oxidative stress"/>
    <property type="evidence" value="ECO:0007669"/>
    <property type="project" value="UniProtKB-UniRule"/>
</dbReference>
<evidence type="ECO:0000256" key="10">
    <source>
        <dbReference type="ARBA" id="ARBA00022837"/>
    </source>
</evidence>
<keyword evidence="13 19" id="KW-1015">Disulfide bond</keyword>
<dbReference type="PRINTS" id="PR00458">
    <property type="entry name" value="PEROXIDASE"/>
</dbReference>
<evidence type="ECO:0000256" key="7">
    <source>
        <dbReference type="ARBA" id="ARBA00022617"/>
    </source>
</evidence>
<comment type="similarity">
    <text evidence="4">Belongs to the peroxidase family. Ascorbate peroxidase subfamily.</text>
</comment>
<dbReference type="Proteomes" id="UP000653305">
    <property type="component" value="Unassembled WGS sequence"/>
</dbReference>
<comment type="subcellular location">
    <subcellularLocation>
        <location evidence="3 20">Secreted</location>
    </subcellularLocation>
</comment>
<evidence type="ECO:0000256" key="16">
    <source>
        <dbReference type="PIRSR" id="PIRSR600823-2"/>
    </source>
</evidence>
<dbReference type="OrthoDB" id="2113341at2759"/>
<keyword evidence="10 17" id="KW-0106">Calcium</keyword>
<evidence type="ECO:0000313" key="22">
    <source>
        <dbReference type="EMBL" id="GFQ04247.1"/>
    </source>
</evidence>
<dbReference type="Pfam" id="PF00141">
    <property type="entry name" value="peroxidase"/>
    <property type="match status" value="1"/>
</dbReference>
<feature type="disulfide bond" evidence="19">
    <location>
        <begin position="72"/>
        <end position="77"/>
    </location>
</feature>
<proteinExistence type="inferred from homology"/>
<feature type="binding site" evidence="17">
    <location>
        <position position="195"/>
    </location>
    <ligand>
        <name>Ca(2+)</name>
        <dbReference type="ChEBI" id="CHEBI:29108"/>
        <label>2</label>
    </ligand>
</feature>
<feature type="active site" description="Proton acceptor" evidence="15">
    <location>
        <position position="70"/>
    </location>
</feature>
<dbReference type="EC" id="1.11.1.7" evidence="5 20"/>
<dbReference type="GO" id="GO:0005576">
    <property type="term" value="C:extracellular region"/>
    <property type="evidence" value="ECO:0007669"/>
    <property type="project" value="UniProtKB-SubCell"/>
</dbReference>
<evidence type="ECO:0000256" key="20">
    <source>
        <dbReference type="RuleBase" id="RU362060"/>
    </source>
</evidence>
<evidence type="ECO:0000256" key="3">
    <source>
        <dbReference type="ARBA" id="ARBA00004613"/>
    </source>
</evidence>
<dbReference type="CDD" id="cd00693">
    <property type="entry name" value="secretory_peroxidase"/>
    <property type="match status" value="1"/>
</dbReference>
<feature type="binding site" evidence="17">
    <location>
        <position position="78"/>
    </location>
    <ligand>
        <name>Ca(2+)</name>
        <dbReference type="ChEBI" id="CHEBI:29108"/>
        <label>1</label>
    </ligand>
</feature>
<dbReference type="InterPro" id="IPR010255">
    <property type="entry name" value="Haem_peroxidase_sf"/>
</dbReference>
<evidence type="ECO:0000256" key="11">
    <source>
        <dbReference type="ARBA" id="ARBA00023002"/>
    </source>
</evidence>
<dbReference type="GO" id="GO:0020037">
    <property type="term" value="F:heme binding"/>
    <property type="evidence" value="ECO:0007669"/>
    <property type="project" value="UniProtKB-UniRule"/>
</dbReference>
<dbReference type="InterPro" id="IPR019794">
    <property type="entry name" value="Peroxidases_AS"/>
</dbReference>
<evidence type="ECO:0000256" key="12">
    <source>
        <dbReference type="ARBA" id="ARBA00023004"/>
    </source>
</evidence>
<evidence type="ECO:0000256" key="13">
    <source>
        <dbReference type="ARBA" id="ARBA00023157"/>
    </source>
</evidence>
<feature type="binding site" evidence="17">
    <location>
        <position position="80"/>
    </location>
    <ligand>
        <name>Ca(2+)</name>
        <dbReference type="ChEBI" id="CHEBI:29108"/>
        <label>1</label>
    </ligand>
</feature>
<name>A0A830CYC5_9LAMI</name>
<feature type="chain" id="PRO_5033112329" description="Peroxidase" evidence="20">
    <location>
        <begin position="27"/>
        <end position="325"/>
    </location>
</feature>
<feature type="disulfide bond" evidence="19">
    <location>
        <begin position="39"/>
        <end position="119"/>
    </location>
</feature>
<organism evidence="22 23">
    <name type="scientific">Phtheirospermum japonicum</name>
    <dbReference type="NCBI Taxonomy" id="374723"/>
    <lineage>
        <taxon>Eukaryota</taxon>
        <taxon>Viridiplantae</taxon>
        <taxon>Streptophyta</taxon>
        <taxon>Embryophyta</taxon>
        <taxon>Tracheophyta</taxon>
        <taxon>Spermatophyta</taxon>
        <taxon>Magnoliopsida</taxon>
        <taxon>eudicotyledons</taxon>
        <taxon>Gunneridae</taxon>
        <taxon>Pentapetalae</taxon>
        <taxon>asterids</taxon>
        <taxon>lamiids</taxon>
        <taxon>Lamiales</taxon>
        <taxon>Orobanchaceae</taxon>
        <taxon>Orobanchaceae incertae sedis</taxon>
        <taxon>Phtheirospermum</taxon>
    </lineage>
</organism>
<comment type="similarity">
    <text evidence="20">Belongs to the peroxidase family. Classical plant (class III) peroxidase subfamily.</text>
</comment>
<dbReference type="PANTHER" id="PTHR31388">
    <property type="entry name" value="PEROXIDASE 72-RELATED"/>
    <property type="match status" value="1"/>
</dbReference>
<keyword evidence="20" id="KW-0376">Hydrogen peroxide</keyword>
<evidence type="ECO:0000256" key="18">
    <source>
        <dbReference type="PIRSR" id="PIRSR600823-4"/>
    </source>
</evidence>
<evidence type="ECO:0000256" key="19">
    <source>
        <dbReference type="PIRSR" id="PIRSR600823-5"/>
    </source>
</evidence>
<comment type="cofactor">
    <cofactor evidence="17 20">
        <name>heme b</name>
        <dbReference type="ChEBI" id="CHEBI:60344"/>
    </cofactor>
    <text evidence="17 20">Binds 1 heme b (iron(II)-protoporphyrin IX) group per subunit.</text>
</comment>
<keyword evidence="6 20" id="KW-0575">Peroxidase</keyword>
<dbReference type="InterPro" id="IPR019793">
    <property type="entry name" value="Peroxidases_heam-ligand_BS"/>
</dbReference>
<dbReference type="Gene3D" id="1.10.520.10">
    <property type="match status" value="1"/>
</dbReference>
<evidence type="ECO:0000256" key="4">
    <source>
        <dbReference type="ARBA" id="ARBA00006873"/>
    </source>
</evidence>
<feature type="signal peptide" evidence="20">
    <location>
        <begin position="1"/>
        <end position="26"/>
    </location>
</feature>
<evidence type="ECO:0000256" key="15">
    <source>
        <dbReference type="PIRSR" id="PIRSR600823-1"/>
    </source>
</evidence>
<dbReference type="InterPro" id="IPR002016">
    <property type="entry name" value="Haem_peroxidase"/>
</dbReference>
<keyword evidence="11 20" id="KW-0560">Oxidoreductase</keyword>
<dbReference type="PROSITE" id="PS50873">
    <property type="entry name" value="PEROXIDASE_4"/>
    <property type="match status" value="1"/>
</dbReference>
<dbReference type="PANTHER" id="PTHR31388:SF24">
    <property type="entry name" value="PEROXIDASE 52"/>
    <property type="match status" value="1"/>
</dbReference>
<keyword evidence="23" id="KW-1185">Reference proteome</keyword>
<comment type="function">
    <text evidence="2">Removal of H(2)O(2), oxidation of toxic reductants, biosynthesis and degradation of lignin, suberization, auxin catabolism, response to environmental stresses such as wounding, pathogen attack and oxidative stress. These functions might be dependent on each isozyme/isoform in each plant tissue.</text>
</comment>
<evidence type="ECO:0000256" key="5">
    <source>
        <dbReference type="ARBA" id="ARBA00012313"/>
    </source>
</evidence>
<feature type="binding site" evidence="17">
    <location>
        <position position="74"/>
    </location>
    <ligand>
        <name>Ca(2+)</name>
        <dbReference type="ChEBI" id="CHEBI:29108"/>
        <label>1</label>
    </ligand>
</feature>
<evidence type="ECO:0000256" key="14">
    <source>
        <dbReference type="ARBA" id="ARBA00023180"/>
    </source>
</evidence>
<reference evidence="22" key="1">
    <citation type="submission" date="2020-07" db="EMBL/GenBank/DDBJ databases">
        <title>Ethylene signaling mediates host invasion by parasitic plants.</title>
        <authorList>
            <person name="Yoshida S."/>
        </authorList>
    </citation>
    <scope>NUCLEOTIDE SEQUENCE</scope>
    <source>
        <strain evidence="22">Okayama</strain>
    </source>
</reference>
<keyword evidence="14" id="KW-0325">Glycoprotein</keyword>
<comment type="caution">
    <text evidence="22">The sequence shown here is derived from an EMBL/GenBank/DDBJ whole genome shotgun (WGS) entry which is preliminary data.</text>
</comment>